<name>G0VCJ5_NAUCA</name>
<dbReference type="FunCoup" id="G0VCJ5">
    <property type="interactions" value="31"/>
</dbReference>
<keyword evidence="3" id="KW-1185">Reference proteome</keyword>
<dbReference type="AlphaFoldDB" id="G0VCJ5"/>
<evidence type="ECO:0000313" key="3">
    <source>
        <dbReference type="Proteomes" id="UP000001640"/>
    </source>
</evidence>
<feature type="region of interest" description="Disordered" evidence="1">
    <location>
        <begin position="1"/>
        <end position="70"/>
    </location>
</feature>
<dbReference type="OrthoDB" id="4067097at2759"/>
<reference key="2">
    <citation type="submission" date="2011-08" db="EMBL/GenBank/DDBJ databases">
        <title>Genome sequence of Naumovozyma castellii.</title>
        <authorList>
            <person name="Gordon J.L."/>
            <person name="Armisen D."/>
            <person name="Proux-Wera E."/>
            <person name="OhEigeartaigh S.S."/>
            <person name="Byrne K.P."/>
            <person name="Wolfe K.H."/>
        </authorList>
    </citation>
    <scope>NUCLEOTIDE SEQUENCE</scope>
    <source>
        <strain>Type strain:CBS 4309</strain>
    </source>
</reference>
<sequence length="260" mass="29551">MQLRKRKRVQYASPVKSEDNASTSTPTSVSNEPKRRQRQKLHTDNKLNPPVSIPPIRRKRKYSTRQEPEPRVVALQRPCFKSTVISEQQEEVSAPLDPKSHLSLLMQSWQQLNDGLVGKHDDTLRKVSAHLKQFINARWDVTPEVPPVDIQQDLKLKLLTLHSLTTNNTGGGKNLLGAVARIHGIDIRDIKDIESLSTTIVANEIKSICRKLDKPLQKERNTLLPWPIKQPKKKKTEVHASIDDNAASLPFEDIPLYNIN</sequence>
<dbReference type="HOGENOM" id="CLU_1069947_0_0_1"/>
<dbReference type="GeneID" id="96902788"/>
<dbReference type="Proteomes" id="UP000001640">
    <property type="component" value="Chromosome 3"/>
</dbReference>
<proteinExistence type="predicted"/>
<dbReference type="EMBL" id="HE576754">
    <property type="protein sequence ID" value="CCC69205.1"/>
    <property type="molecule type" value="Genomic_DNA"/>
</dbReference>
<reference evidence="2 3" key="1">
    <citation type="journal article" date="2011" name="Proc. Natl. Acad. Sci. U.S.A.">
        <title>Evolutionary erosion of yeast sex chromosomes by mating-type switching accidents.</title>
        <authorList>
            <person name="Gordon J.L."/>
            <person name="Armisen D."/>
            <person name="Proux-Wera E."/>
            <person name="Oheigeartaigh S.S."/>
            <person name="Byrne K.P."/>
            <person name="Wolfe K.H."/>
        </authorList>
    </citation>
    <scope>NUCLEOTIDE SEQUENCE [LARGE SCALE GENOMIC DNA]</scope>
    <source>
        <strain evidence="3">ATCC 76901 / BCRC 22586 / CBS 4309 / NBRC 1992 / NRRL Y-12630</strain>
    </source>
</reference>
<evidence type="ECO:0000313" key="2">
    <source>
        <dbReference type="EMBL" id="CCC69205.1"/>
    </source>
</evidence>
<gene>
    <name evidence="2" type="primary">NCAS0C02150</name>
    <name evidence="2" type="ordered locus">NCAS_0C02150</name>
</gene>
<feature type="compositionally biased region" description="Polar residues" evidence="1">
    <location>
        <begin position="20"/>
        <end position="31"/>
    </location>
</feature>
<protein>
    <submittedName>
        <fullName evidence="2">Uncharacterized protein</fullName>
    </submittedName>
</protein>
<accession>G0VCJ5</accession>
<evidence type="ECO:0000256" key="1">
    <source>
        <dbReference type="SAM" id="MobiDB-lite"/>
    </source>
</evidence>
<dbReference type="InParanoid" id="G0VCJ5"/>
<dbReference type="RefSeq" id="XP_003675571.1">
    <property type="nucleotide sequence ID" value="XM_003675523.1"/>
</dbReference>
<organism evidence="2 3">
    <name type="scientific">Naumovozyma castellii</name>
    <name type="common">Yeast</name>
    <name type="synonym">Saccharomyces castellii</name>
    <dbReference type="NCBI Taxonomy" id="27288"/>
    <lineage>
        <taxon>Eukaryota</taxon>
        <taxon>Fungi</taxon>
        <taxon>Dikarya</taxon>
        <taxon>Ascomycota</taxon>
        <taxon>Saccharomycotina</taxon>
        <taxon>Saccharomycetes</taxon>
        <taxon>Saccharomycetales</taxon>
        <taxon>Saccharomycetaceae</taxon>
        <taxon>Naumovozyma</taxon>
    </lineage>
</organism>
<dbReference type="KEGG" id="ncs:NCAS_0C02150"/>